<evidence type="ECO:0000313" key="11">
    <source>
        <dbReference type="EMBL" id="MDQ0176930.1"/>
    </source>
</evidence>
<dbReference type="SUPFAM" id="SSF52518">
    <property type="entry name" value="Thiamin diphosphate-binding fold (THDP-binding)"/>
    <property type="match status" value="2"/>
</dbReference>
<keyword evidence="6 7" id="KW-0464">Manganese</keyword>
<comment type="caution">
    <text evidence="11">The sequence shown here is derived from an EMBL/GenBank/DDBJ whole genome shotgun (WGS) entry which is preliminary data.</text>
</comment>
<keyword evidence="12" id="KW-1185">Reference proteome</keyword>
<dbReference type="Pfam" id="PF02775">
    <property type="entry name" value="TPP_enzyme_C"/>
    <property type="match status" value="1"/>
</dbReference>
<comment type="cofactor">
    <cofactor evidence="7">
        <name>Mg(2+)</name>
        <dbReference type="ChEBI" id="CHEBI:18420"/>
    </cofactor>
    <cofactor evidence="7">
        <name>Mn(2+)</name>
        <dbReference type="ChEBI" id="CHEBI:29035"/>
    </cofactor>
</comment>
<evidence type="ECO:0000313" key="12">
    <source>
        <dbReference type="Proteomes" id="UP001223586"/>
    </source>
</evidence>
<dbReference type="EC" id="2.2.1.9" evidence="7"/>
<evidence type="ECO:0000256" key="7">
    <source>
        <dbReference type="HAMAP-Rule" id="MF_01659"/>
    </source>
</evidence>
<comment type="catalytic activity">
    <reaction evidence="7">
        <text>isochorismate + 2-oxoglutarate + H(+) = 5-enolpyruvoyl-6-hydroxy-2-succinyl-cyclohex-3-ene-1-carboxylate + CO2</text>
        <dbReference type="Rhea" id="RHEA:25593"/>
        <dbReference type="ChEBI" id="CHEBI:15378"/>
        <dbReference type="ChEBI" id="CHEBI:16526"/>
        <dbReference type="ChEBI" id="CHEBI:16810"/>
        <dbReference type="ChEBI" id="CHEBI:29780"/>
        <dbReference type="ChEBI" id="CHEBI:58818"/>
        <dbReference type="EC" id="2.2.1.9"/>
    </reaction>
</comment>
<comment type="pathway">
    <text evidence="7">Quinol/quinone metabolism; 1,4-dihydroxy-2-naphthoate biosynthesis; 1,4-dihydroxy-2-naphthoate from chorismate: step 2/7.</text>
</comment>
<dbReference type="InterPro" id="IPR011766">
    <property type="entry name" value="TPP_enzyme_TPP-bd"/>
</dbReference>
<dbReference type="PANTHER" id="PTHR42916">
    <property type="entry name" value="2-SUCCINYL-5-ENOLPYRUVYL-6-HYDROXY-3-CYCLOHEXENE-1-CARBOXYLATE SYNTHASE"/>
    <property type="match status" value="1"/>
</dbReference>
<evidence type="ECO:0000256" key="1">
    <source>
        <dbReference type="ARBA" id="ARBA00022428"/>
    </source>
</evidence>
<dbReference type="Gene3D" id="3.40.50.1220">
    <property type="entry name" value="TPP-binding domain"/>
    <property type="match status" value="1"/>
</dbReference>
<dbReference type="EMBL" id="JAUSTT010000016">
    <property type="protein sequence ID" value="MDQ0176930.1"/>
    <property type="molecule type" value="Genomic_DNA"/>
</dbReference>
<keyword evidence="3 7" id="KW-0479">Metal-binding</keyword>
<gene>
    <name evidence="7" type="primary">menD</name>
    <name evidence="11" type="ORF">J2S08_002788</name>
</gene>
<organism evidence="11 12">
    <name type="scientific">Bacillus chungangensis</name>
    <dbReference type="NCBI Taxonomy" id="587633"/>
    <lineage>
        <taxon>Bacteria</taxon>
        <taxon>Bacillati</taxon>
        <taxon>Bacillota</taxon>
        <taxon>Bacilli</taxon>
        <taxon>Bacillales</taxon>
        <taxon>Bacillaceae</taxon>
        <taxon>Bacillus</taxon>
    </lineage>
</organism>
<evidence type="ECO:0000256" key="3">
    <source>
        <dbReference type="ARBA" id="ARBA00022723"/>
    </source>
</evidence>
<comment type="subunit">
    <text evidence="7">Homodimer.</text>
</comment>
<dbReference type="PANTHER" id="PTHR42916:SF1">
    <property type="entry name" value="PROTEIN PHYLLO, CHLOROPLASTIC"/>
    <property type="match status" value="1"/>
</dbReference>
<evidence type="ECO:0000256" key="6">
    <source>
        <dbReference type="ARBA" id="ARBA00023211"/>
    </source>
</evidence>
<dbReference type="InterPro" id="IPR029035">
    <property type="entry name" value="DHS-like_NAD/FAD-binding_dom"/>
</dbReference>
<dbReference type="Pfam" id="PF02776">
    <property type="entry name" value="TPP_enzyme_N"/>
    <property type="match status" value="1"/>
</dbReference>
<dbReference type="CDD" id="cd02009">
    <property type="entry name" value="TPP_SHCHC_synthase"/>
    <property type="match status" value="1"/>
</dbReference>
<protein>
    <recommendedName>
        <fullName evidence="7">2-succinyl-5-enolpyruvyl-6-hydroxy-3-cyclohexene-1-carboxylate synthase</fullName>
        <shortName evidence="7">SEPHCHC synthase</shortName>
        <ecNumber evidence="7">2.2.1.9</ecNumber>
    </recommendedName>
    <alternativeName>
        <fullName evidence="7">Menaquinone biosynthesis protein MenD</fullName>
    </alternativeName>
</protein>
<evidence type="ECO:0000256" key="2">
    <source>
        <dbReference type="ARBA" id="ARBA00022679"/>
    </source>
</evidence>
<feature type="domain" description="Thiamine pyrophosphate enzyme TPP-binding" evidence="8">
    <location>
        <begin position="438"/>
        <end position="553"/>
    </location>
</feature>
<comment type="similarity">
    <text evidence="7">Belongs to the TPP enzyme family. MenD subfamily.</text>
</comment>
<dbReference type="CDD" id="cd07037">
    <property type="entry name" value="TPP_PYR_MenD"/>
    <property type="match status" value="1"/>
</dbReference>
<evidence type="ECO:0000256" key="4">
    <source>
        <dbReference type="ARBA" id="ARBA00022842"/>
    </source>
</evidence>
<dbReference type="RefSeq" id="WP_307230475.1">
    <property type="nucleotide sequence ID" value="NZ_JAUSTT010000016.1"/>
</dbReference>
<evidence type="ECO:0000259" key="9">
    <source>
        <dbReference type="Pfam" id="PF02776"/>
    </source>
</evidence>
<keyword evidence="5 7" id="KW-0786">Thiamine pyrophosphate</keyword>
<dbReference type="InterPro" id="IPR004433">
    <property type="entry name" value="MenaQ_synth_MenD"/>
</dbReference>
<dbReference type="PIRSF" id="PIRSF004983">
    <property type="entry name" value="MenD"/>
    <property type="match status" value="1"/>
</dbReference>
<evidence type="ECO:0000256" key="5">
    <source>
        <dbReference type="ARBA" id="ARBA00023052"/>
    </source>
</evidence>
<keyword evidence="4 7" id="KW-0460">Magnesium</keyword>
<keyword evidence="2 7" id="KW-0808">Transferase</keyword>
<dbReference type="InterPro" id="IPR029061">
    <property type="entry name" value="THDP-binding"/>
</dbReference>
<dbReference type="NCBIfam" id="TIGR00173">
    <property type="entry name" value="menD"/>
    <property type="match status" value="1"/>
</dbReference>
<sequence>MNQKHHSTDYLAAFVDEIATEVQNVVISPGSRSTPLAMLIAEHPDLRVYVNVDERSAAFFALGIAKATQAPVVLLCTSGTAAANYFPAVIEAKLSRIPLIVLTSDRPHELRDIGAPQAIDQIHLYGSHVKWFSEMAIPDSNDEMIAYVRRSAVRAIGMSVQAPKGPVHLNFPLREPLIPKLEPSPFPSKGRKAEKPIMQEAGSLQLNADAYQKYARHFSKEKRGVIICGELVDEAFHPAVINAAEKLGYPIIADPLSQLRSNSLSQVNIIDSYDTFLHSDEARKQLSPKIILRFGPMPVSKKLSTWLKGLSDAEQYIIDGGLGWRDPVKVGTNMIACDEAVFCKEISFYAAQQKDRSWLHSWQKINKLTKQVMNDIIAAEEELYEGKATFELMKQLPQKSTLFIGNSMPIRDVDTFFHCNNNEINLLCNRGANGIDGVVSAALGASVYRSHLYLLIGDLSFFHDLNGLLAAKMYHLSITIILMNNNGGGIFSYLPQAQHPKYFETLFGTPTDLDFYHAVKMYGGTHTMIDSWDQFQLAIKTAPLNGGLQVIEVPTDRQKNVEKLRFILEQVSREINNYLSSEENES</sequence>
<proteinExistence type="inferred from homology"/>
<dbReference type="Proteomes" id="UP001223586">
    <property type="component" value="Unassembled WGS sequence"/>
</dbReference>
<keyword evidence="1 7" id="KW-0474">Menaquinone biosynthesis</keyword>
<dbReference type="HAMAP" id="MF_01659">
    <property type="entry name" value="MenD"/>
    <property type="match status" value="1"/>
</dbReference>
<dbReference type="InterPro" id="IPR012001">
    <property type="entry name" value="Thiamin_PyroP_enz_TPP-bd_dom"/>
</dbReference>
<comment type="cofactor">
    <cofactor evidence="7">
        <name>thiamine diphosphate</name>
        <dbReference type="ChEBI" id="CHEBI:58937"/>
    </cofactor>
    <text evidence="7">Binds 1 thiamine pyrophosphate per subunit.</text>
</comment>
<dbReference type="SUPFAM" id="SSF52467">
    <property type="entry name" value="DHS-like NAD/FAD-binding domain"/>
    <property type="match status" value="1"/>
</dbReference>
<dbReference type="InterPro" id="IPR032264">
    <property type="entry name" value="MenD_middle"/>
</dbReference>
<comment type="function">
    <text evidence="7">Catalyzes the thiamine diphosphate-dependent decarboxylation of 2-oxoglutarate and the subsequent addition of the resulting succinic semialdehyde-thiamine pyrophosphate anion to isochorismate to yield 2-succinyl-5-enolpyruvyl-6-hydroxy-3-cyclohexene-1-carboxylate (SEPHCHC).</text>
</comment>
<evidence type="ECO:0000259" key="10">
    <source>
        <dbReference type="Pfam" id="PF16582"/>
    </source>
</evidence>
<reference evidence="11 12" key="1">
    <citation type="submission" date="2023-07" db="EMBL/GenBank/DDBJ databases">
        <title>Genomic Encyclopedia of Type Strains, Phase IV (KMG-IV): sequencing the most valuable type-strain genomes for metagenomic binning, comparative biology and taxonomic classification.</title>
        <authorList>
            <person name="Goeker M."/>
        </authorList>
    </citation>
    <scope>NUCLEOTIDE SEQUENCE [LARGE SCALE GENOMIC DNA]</scope>
    <source>
        <strain evidence="11 12">DSM 23837</strain>
    </source>
</reference>
<dbReference type="Pfam" id="PF16582">
    <property type="entry name" value="TPP_enzyme_M_2"/>
    <property type="match status" value="1"/>
</dbReference>
<dbReference type="Gene3D" id="3.40.50.970">
    <property type="match status" value="2"/>
</dbReference>
<comment type="pathway">
    <text evidence="7">Quinol/quinone metabolism; menaquinone biosynthesis.</text>
</comment>
<name>A0ABT9WUM2_9BACI</name>
<feature type="domain" description="Thiamine pyrophosphate enzyme N-terminal TPP-binding" evidence="9">
    <location>
        <begin position="18"/>
        <end position="123"/>
    </location>
</feature>
<evidence type="ECO:0000259" key="8">
    <source>
        <dbReference type="Pfam" id="PF02775"/>
    </source>
</evidence>
<dbReference type="GO" id="GO:0070204">
    <property type="term" value="F:2-succinyl-5-enolpyruvyl-6-hydroxy-3-cyclohexene-1-carboxylic-acid synthase activity"/>
    <property type="evidence" value="ECO:0007669"/>
    <property type="project" value="UniProtKB-EC"/>
</dbReference>
<accession>A0ABT9WUM2</accession>
<feature type="domain" description="Menaquinone biosynthesis protein MenD middle" evidence="10">
    <location>
        <begin position="209"/>
        <end position="404"/>
    </location>
</feature>